<keyword evidence="2" id="KW-1133">Transmembrane helix</keyword>
<reference evidence="7" key="1">
    <citation type="submission" date="2015-03" db="EMBL/GenBank/DDBJ databases">
        <authorList>
            <person name="Nijsse Bart"/>
        </authorList>
    </citation>
    <scope>NUCLEOTIDE SEQUENCE [LARGE SCALE GENOMIC DNA]</scope>
</reference>
<dbReference type="InterPro" id="IPR058792">
    <property type="entry name" value="Beta-barrel_RND_2"/>
</dbReference>
<dbReference type="InterPro" id="IPR058647">
    <property type="entry name" value="BSH_CzcB-like"/>
</dbReference>
<feature type="transmembrane region" description="Helical" evidence="2">
    <location>
        <begin position="12"/>
        <end position="32"/>
    </location>
</feature>
<keyword evidence="7" id="KW-1185">Reference proteome</keyword>
<accession>A0A0U1KSN4</accession>
<evidence type="ECO:0000313" key="7">
    <source>
        <dbReference type="Proteomes" id="UP000049855"/>
    </source>
</evidence>
<evidence type="ECO:0000313" key="6">
    <source>
        <dbReference type="EMBL" id="CQR70275.1"/>
    </source>
</evidence>
<keyword evidence="2" id="KW-0472">Membrane</keyword>
<dbReference type="GO" id="GO:0015562">
    <property type="term" value="F:efflux transmembrane transporter activity"/>
    <property type="evidence" value="ECO:0007669"/>
    <property type="project" value="TreeGrafter"/>
</dbReference>
<comment type="similarity">
    <text evidence="1">Belongs to the membrane fusion protein (MFP) (TC 8.A.1) family.</text>
</comment>
<dbReference type="EMBL" id="CTRP01000003">
    <property type="protein sequence ID" value="CQR70275.1"/>
    <property type="molecule type" value="Genomic_DNA"/>
</dbReference>
<dbReference type="Pfam" id="PF25975">
    <property type="entry name" value="CzcB_C"/>
    <property type="match status" value="1"/>
</dbReference>
<dbReference type="Gene3D" id="2.40.30.170">
    <property type="match status" value="1"/>
</dbReference>
<dbReference type="GO" id="GO:1990281">
    <property type="term" value="C:efflux pump complex"/>
    <property type="evidence" value="ECO:0007669"/>
    <property type="project" value="TreeGrafter"/>
</dbReference>
<feature type="domain" description="CzcB-like barrel-sandwich hybrid" evidence="4">
    <location>
        <begin position="69"/>
        <end position="199"/>
    </location>
</feature>
<organism evidence="6 7">
    <name type="scientific">Sporomusa ovata</name>
    <dbReference type="NCBI Taxonomy" id="2378"/>
    <lineage>
        <taxon>Bacteria</taxon>
        <taxon>Bacillati</taxon>
        <taxon>Bacillota</taxon>
        <taxon>Negativicutes</taxon>
        <taxon>Selenomonadales</taxon>
        <taxon>Sporomusaceae</taxon>
        <taxon>Sporomusa</taxon>
    </lineage>
</organism>
<dbReference type="Proteomes" id="UP000049855">
    <property type="component" value="Unassembled WGS sequence"/>
</dbReference>
<name>A0A0U1KSN4_9FIRM</name>
<feature type="domain" description="CusB-like beta-barrel" evidence="3">
    <location>
        <begin position="206"/>
        <end position="278"/>
    </location>
</feature>
<evidence type="ECO:0000259" key="3">
    <source>
        <dbReference type="Pfam" id="PF25954"/>
    </source>
</evidence>
<dbReference type="InterPro" id="IPR058649">
    <property type="entry name" value="CzcB_C"/>
</dbReference>
<dbReference type="SUPFAM" id="SSF111369">
    <property type="entry name" value="HlyD-like secretion proteins"/>
    <property type="match status" value="1"/>
</dbReference>
<dbReference type="NCBIfam" id="TIGR01730">
    <property type="entry name" value="RND_mfp"/>
    <property type="match status" value="1"/>
</dbReference>
<dbReference type="AlphaFoldDB" id="A0A0U1KSN4"/>
<dbReference type="Gene3D" id="6.20.50.140">
    <property type="match status" value="1"/>
</dbReference>
<evidence type="ECO:0000256" key="1">
    <source>
        <dbReference type="ARBA" id="ARBA00009477"/>
    </source>
</evidence>
<dbReference type="RefSeq" id="WP_021169014.1">
    <property type="nucleotide sequence ID" value="NZ_CTRP01000003.1"/>
</dbReference>
<evidence type="ECO:0000256" key="2">
    <source>
        <dbReference type="SAM" id="Phobius"/>
    </source>
</evidence>
<evidence type="ECO:0000259" key="5">
    <source>
        <dbReference type="Pfam" id="PF25975"/>
    </source>
</evidence>
<sequence>MQIIWDKCKKYKGWVFGVVILAILVAGGTAYYKRSSRPVVAPPVTATVKRCDIKAGFSATGTVQPVNSIKVASRVTGLIKEVCVKENDIVKKGQVLFILDDSAVRAQVALYRATLEKTAAIYERSKLLAAAGGESRQQMESDRADYLVAKANYENYSAQLDYYVIYSPADGKVIGTPTPAGQTIVQGVSEAQTVLTIADESVMQVKVLVDESDIGAVAVGQPAQFTVDAQKKKTFTGKVSSISSNATTSSNVVYYPVYVDVDNPDGLLRPTMTARITIHFGESNGCLVIPLTAVKDDKGQKCVQKLVDGKMQKTPVELGLSDDAKVEVINGLNEGDEVLLFMAKAGNSDKKK</sequence>
<dbReference type="Pfam" id="PF25954">
    <property type="entry name" value="Beta-barrel_RND_2"/>
    <property type="match status" value="1"/>
</dbReference>
<dbReference type="PANTHER" id="PTHR30469:SF33">
    <property type="entry name" value="SLR1207 PROTEIN"/>
    <property type="match status" value="1"/>
</dbReference>
<gene>
    <name evidence="6" type="ORF">SpAn4DRAFT_1244</name>
</gene>
<dbReference type="FunFam" id="2.40.30.170:FF:000010">
    <property type="entry name" value="Efflux RND transporter periplasmic adaptor subunit"/>
    <property type="match status" value="1"/>
</dbReference>
<evidence type="ECO:0000259" key="4">
    <source>
        <dbReference type="Pfam" id="PF25973"/>
    </source>
</evidence>
<protein>
    <submittedName>
        <fullName evidence="6">Probable Co/Zn/Cd efflux system membrane fusion protein</fullName>
    </submittedName>
</protein>
<dbReference type="Gene3D" id="2.40.50.100">
    <property type="match status" value="1"/>
</dbReference>
<keyword evidence="2" id="KW-0812">Transmembrane</keyword>
<dbReference type="Pfam" id="PF25973">
    <property type="entry name" value="BSH_CzcB"/>
    <property type="match status" value="1"/>
</dbReference>
<dbReference type="InterPro" id="IPR006143">
    <property type="entry name" value="RND_pump_MFP"/>
</dbReference>
<proteinExistence type="inferred from homology"/>
<feature type="domain" description="CzcB-like C-terminal circularly permuted SH3-like" evidence="5">
    <location>
        <begin position="288"/>
        <end position="338"/>
    </location>
</feature>
<dbReference type="PANTHER" id="PTHR30469">
    <property type="entry name" value="MULTIDRUG RESISTANCE PROTEIN MDTA"/>
    <property type="match status" value="1"/>
</dbReference>